<dbReference type="PANTHER" id="PTHR30024:SF47">
    <property type="entry name" value="TAURINE-BINDING PERIPLASMIC PROTEIN"/>
    <property type="match status" value="1"/>
</dbReference>
<dbReference type="GO" id="GO:0042597">
    <property type="term" value="C:periplasmic space"/>
    <property type="evidence" value="ECO:0007669"/>
    <property type="project" value="UniProtKB-SubCell"/>
</dbReference>
<evidence type="ECO:0000256" key="2">
    <source>
        <dbReference type="ARBA" id="ARBA00010742"/>
    </source>
</evidence>
<feature type="domain" description="SsuA/THI5-like" evidence="4">
    <location>
        <begin position="49"/>
        <end position="245"/>
    </location>
</feature>
<evidence type="ECO:0000259" key="4">
    <source>
        <dbReference type="Pfam" id="PF09084"/>
    </source>
</evidence>
<dbReference type="Pfam" id="PF09084">
    <property type="entry name" value="NMT1"/>
    <property type="match status" value="1"/>
</dbReference>
<comment type="caution">
    <text evidence="5">The sequence shown here is derived from an EMBL/GenBank/DDBJ whole genome shotgun (WGS) entry which is preliminary data.</text>
</comment>
<proteinExistence type="inferred from homology"/>
<evidence type="ECO:0000256" key="1">
    <source>
        <dbReference type="ARBA" id="ARBA00004418"/>
    </source>
</evidence>
<dbReference type="AlphaFoldDB" id="A0A932GME5"/>
<evidence type="ECO:0000256" key="3">
    <source>
        <dbReference type="ARBA" id="ARBA00022729"/>
    </source>
</evidence>
<evidence type="ECO:0000313" key="5">
    <source>
        <dbReference type="EMBL" id="MBI3013520.1"/>
    </source>
</evidence>
<dbReference type="GO" id="GO:0042918">
    <property type="term" value="P:alkanesulfonate transmembrane transport"/>
    <property type="evidence" value="ECO:0007669"/>
    <property type="project" value="TreeGrafter"/>
</dbReference>
<dbReference type="Gene3D" id="3.40.190.10">
    <property type="entry name" value="Periplasmic binding protein-like II"/>
    <property type="match status" value="2"/>
</dbReference>
<dbReference type="SUPFAM" id="SSF53850">
    <property type="entry name" value="Periplasmic binding protein-like II"/>
    <property type="match status" value="1"/>
</dbReference>
<name>A0A932GME5_UNCTE</name>
<comment type="subcellular location">
    <subcellularLocation>
        <location evidence="1">Periplasm</location>
    </subcellularLocation>
</comment>
<dbReference type="EMBL" id="JACPSX010000006">
    <property type="protein sequence ID" value="MBI3013520.1"/>
    <property type="molecule type" value="Genomic_DNA"/>
</dbReference>
<accession>A0A932GME5</accession>
<dbReference type="Proteomes" id="UP000741360">
    <property type="component" value="Unassembled WGS sequence"/>
</dbReference>
<comment type="similarity">
    <text evidence="2">Belongs to the bacterial solute-binding protein SsuA/TauA family.</text>
</comment>
<dbReference type="PANTHER" id="PTHR30024">
    <property type="entry name" value="ALIPHATIC SULFONATES-BINDING PROTEIN-RELATED"/>
    <property type="match status" value="1"/>
</dbReference>
<evidence type="ECO:0000313" key="6">
    <source>
        <dbReference type="Proteomes" id="UP000741360"/>
    </source>
</evidence>
<organism evidence="5 6">
    <name type="scientific">Tectimicrobiota bacterium</name>
    <dbReference type="NCBI Taxonomy" id="2528274"/>
    <lineage>
        <taxon>Bacteria</taxon>
        <taxon>Pseudomonadati</taxon>
        <taxon>Nitrospinota/Tectimicrobiota group</taxon>
        <taxon>Candidatus Tectimicrobiota</taxon>
    </lineage>
</organism>
<gene>
    <name evidence="5" type="ORF">HYY65_00315</name>
</gene>
<sequence length="325" mass="35570">MMKRWLRLLQTQGIAFFFLASVLLGPAFTWAQGLEKVRIGIPVVAMSQLPILMGQEKKIFQAEGFDLEVIQIRTALSLPAMVAGELDFATSAETTIRSAVSGMPLKAIGFIGIRSSLVLMVQPRINKVTDLKGGKIAVSSLRTTTDFVARDILKYYGLNPDKDIVTLPLGSEANKIASVKGGAVDGAIVTLPDDSIAEEQGLKKLVFAGDIVEGLQSGLSTSVKKINENPAQVKRMARAFVKSLDLSRTDRSGSVDFIVKQWKVSRKVAEGSYDLMVKTFSPDGEAPEKLIRNLVEQVKRAQKVEREVALSDVVDFSFVREARKR</sequence>
<dbReference type="InterPro" id="IPR015168">
    <property type="entry name" value="SsuA/THI5"/>
</dbReference>
<reference evidence="5" key="1">
    <citation type="submission" date="2020-07" db="EMBL/GenBank/DDBJ databases">
        <title>Huge and variable diversity of episymbiotic CPR bacteria and DPANN archaea in groundwater ecosystems.</title>
        <authorList>
            <person name="He C.Y."/>
            <person name="Keren R."/>
            <person name="Whittaker M."/>
            <person name="Farag I.F."/>
            <person name="Doudna J."/>
            <person name="Cate J.H.D."/>
            <person name="Banfield J.F."/>
        </authorList>
    </citation>
    <scope>NUCLEOTIDE SEQUENCE</scope>
    <source>
        <strain evidence="5">NC_groundwater_717_Ag_S-0.2um_59_8</strain>
    </source>
</reference>
<protein>
    <submittedName>
        <fullName evidence="5">ABC transporter substrate-binding protein</fullName>
    </submittedName>
</protein>
<keyword evidence="3" id="KW-0732">Signal</keyword>